<proteinExistence type="predicted"/>
<protein>
    <recommendedName>
        <fullName evidence="4">Rna-directed dna polymerase from mobile element jockey-like</fullName>
    </recommendedName>
</protein>
<reference evidence="3" key="2">
    <citation type="submission" date="2017-12" db="EMBL/GenBank/DDBJ databases">
        <title>Genome sequence of the Bar-tailed Godwit (Limosa lapponica baueri).</title>
        <authorList>
            <person name="Lima N.C.B."/>
            <person name="Parody-Merino A.M."/>
            <person name="Battley P.F."/>
            <person name="Fidler A.E."/>
            <person name="Prosdocimi F."/>
        </authorList>
    </citation>
    <scope>NUCLEOTIDE SEQUENCE [LARGE SCALE GENOMIC DNA]</scope>
</reference>
<evidence type="ECO:0008006" key="4">
    <source>
        <dbReference type="Google" id="ProtNLM"/>
    </source>
</evidence>
<feature type="region of interest" description="Disordered" evidence="1">
    <location>
        <begin position="219"/>
        <end position="245"/>
    </location>
</feature>
<dbReference type="OrthoDB" id="416454at2759"/>
<gene>
    <name evidence="2" type="ORF">llap_10012</name>
</gene>
<evidence type="ECO:0000313" key="2">
    <source>
        <dbReference type="EMBL" id="PKU39685.1"/>
    </source>
</evidence>
<name>A0A2I0U0Y6_LIMLA</name>
<dbReference type="Proteomes" id="UP000233556">
    <property type="component" value="Unassembled WGS sequence"/>
</dbReference>
<organism evidence="2 3">
    <name type="scientific">Limosa lapponica baueri</name>
    <dbReference type="NCBI Taxonomy" id="1758121"/>
    <lineage>
        <taxon>Eukaryota</taxon>
        <taxon>Metazoa</taxon>
        <taxon>Chordata</taxon>
        <taxon>Craniata</taxon>
        <taxon>Vertebrata</taxon>
        <taxon>Euteleostomi</taxon>
        <taxon>Archelosauria</taxon>
        <taxon>Archosauria</taxon>
        <taxon>Dinosauria</taxon>
        <taxon>Saurischia</taxon>
        <taxon>Theropoda</taxon>
        <taxon>Coelurosauria</taxon>
        <taxon>Aves</taxon>
        <taxon>Neognathae</taxon>
        <taxon>Neoaves</taxon>
        <taxon>Charadriiformes</taxon>
        <taxon>Scolopacidae</taxon>
        <taxon>Limosa</taxon>
    </lineage>
</organism>
<dbReference type="PANTHER" id="PTHR33332">
    <property type="entry name" value="REVERSE TRANSCRIPTASE DOMAIN-CONTAINING PROTEIN"/>
    <property type="match status" value="1"/>
</dbReference>
<keyword evidence="3" id="KW-1185">Reference proteome</keyword>
<reference evidence="3" key="1">
    <citation type="submission" date="2017-11" db="EMBL/GenBank/DDBJ databases">
        <authorList>
            <person name="Lima N.C."/>
            <person name="Parody-Merino A.M."/>
            <person name="Battley P.F."/>
            <person name="Fidler A.E."/>
            <person name="Prosdocimi F."/>
        </authorList>
    </citation>
    <scope>NUCLEOTIDE SEQUENCE [LARGE SCALE GENOMIC DNA]</scope>
</reference>
<dbReference type="AlphaFoldDB" id="A0A2I0U0Y6"/>
<dbReference type="EMBL" id="KZ506430">
    <property type="protein sequence ID" value="PKU39685.1"/>
    <property type="molecule type" value="Genomic_DNA"/>
</dbReference>
<evidence type="ECO:0000313" key="3">
    <source>
        <dbReference type="Proteomes" id="UP000233556"/>
    </source>
</evidence>
<evidence type="ECO:0000256" key="1">
    <source>
        <dbReference type="SAM" id="MobiDB-lite"/>
    </source>
</evidence>
<accession>A0A2I0U0Y6</accession>
<sequence length="245" mass="28251">MEMVRELLQHLYIHKLMGLDGIHLKVLRELVEVLTEPLYIIYQQSWQTGEVPVDWRLANVMPIYKKGQKDDPGNYRPVSLTLVPGKITEYHPECHYAAHKGHPGDQAQSTWVEWLESCPEEKDLGMLVSCQLNMSQQCAQVAKKAKNILACIRNSVLSKTKEMIILLYLAVVRPHLEYCVQFWTPHYKKDIEGLELVQRRATKLVRGLEHKSYEGVAERTGVVQPGEKKPEGRPHLSLQLPERRL</sequence>